<evidence type="ECO:0000313" key="2">
    <source>
        <dbReference type="EMBL" id="KKN98575.1"/>
    </source>
</evidence>
<name>A0A0F9V029_9ZZZZ</name>
<proteinExistence type="predicted"/>
<dbReference type="AlphaFoldDB" id="A0A0F9V029"/>
<gene>
    <name evidence="2" type="ORF">LCGC14_0146870</name>
</gene>
<evidence type="ECO:0008006" key="3">
    <source>
        <dbReference type="Google" id="ProtNLM"/>
    </source>
</evidence>
<evidence type="ECO:0000256" key="1">
    <source>
        <dbReference type="SAM" id="MobiDB-lite"/>
    </source>
</evidence>
<accession>A0A0F9V029</accession>
<reference evidence="2" key="1">
    <citation type="journal article" date="2015" name="Nature">
        <title>Complex archaea that bridge the gap between prokaryotes and eukaryotes.</title>
        <authorList>
            <person name="Spang A."/>
            <person name="Saw J.H."/>
            <person name="Jorgensen S.L."/>
            <person name="Zaremba-Niedzwiedzka K."/>
            <person name="Martijn J."/>
            <person name="Lind A.E."/>
            <person name="van Eijk R."/>
            <person name="Schleper C."/>
            <person name="Guy L."/>
            <person name="Ettema T.J."/>
        </authorList>
    </citation>
    <scope>NUCLEOTIDE SEQUENCE</scope>
</reference>
<feature type="region of interest" description="Disordered" evidence="1">
    <location>
        <begin position="1"/>
        <end position="21"/>
    </location>
</feature>
<sequence>MSLFQPKSKKKKKPSLQSTVQKVRMQEQRESMAPTFIFKRTIIKVVDGQGRFRYYDAKTGEKVSASHKEATGVLKFSPAGETAAKKGVGLADLLQRGQVTYSGDLKAIVTLGSKRTLTALVAFS</sequence>
<dbReference type="EMBL" id="LAZR01000051">
    <property type="protein sequence ID" value="KKN98575.1"/>
    <property type="molecule type" value="Genomic_DNA"/>
</dbReference>
<comment type="caution">
    <text evidence="2">The sequence shown here is derived from an EMBL/GenBank/DDBJ whole genome shotgun (WGS) entry which is preliminary data.</text>
</comment>
<organism evidence="2">
    <name type="scientific">marine sediment metagenome</name>
    <dbReference type="NCBI Taxonomy" id="412755"/>
    <lineage>
        <taxon>unclassified sequences</taxon>
        <taxon>metagenomes</taxon>
        <taxon>ecological metagenomes</taxon>
    </lineage>
</organism>
<protein>
    <recommendedName>
        <fullName evidence="3">SCP2 domain-containing protein</fullName>
    </recommendedName>
</protein>